<feature type="region of interest" description="Disordered" evidence="1">
    <location>
        <begin position="39"/>
        <end position="63"/>
    </location>
</feature>
<dbReference type="AlphaFoldDB" id="A0A5B0MSB3"/>
<dbReference type="Proteomes" id="UP000324748">
    <property type="component" value="Unassembled WGS sequence"/>
</dbReference>
<proteinExistence type="predicted"/>
<sequence length="82" mass="9134">MSHAVCCDTRGKGPPLLRVSQQTVCDIRSLAVVRMQNTGWPTAPARGEAKSDRPTWGSNPRQFDANQGWMKLMMIRVECSTN</sequence>
<gene>
    <name evidence="2" type="ORF">PGT21_025857</name>
</gene>
<evidence type="ECO:0000313" key="3">
    <source>
        <dbReference type="Proteomes" id="UP000324748"/>
    </source>
</evidence>
<keyword evidence="3" id="KW-1185">Reference proteome</keyword>
<accession>A0A5B0MSB3</accession>
<evidence type="ECO:0000313" key="2">
    <source>
        <dbReference type="EMBL" id="KAA1079857.1"/>
    </source>
</evidence>
<organism evidence="2 3">
    <name type="scientific">Puccinia graminis f. sp. tritici</name>
    <dbReference type="NCBI Taxonomy" id="56615"/>
    <lineage>
        <taxon>Eukaryota</taxon>
        <taxon>Fungi</taxon>
        <taxon>Dikarya</taxon>
        <taxon>Basidiomycota</taxon>
        <taxon>Pucciniomycotina</taxon>
        <taxon>Pucciniomycetes</taxon>
        <taxon>Pucciniales</taxon>
        <taxon>Pucciniaceae</taxon>
        <taxon>Puccinia</taxon>
    </lineage>
</organism>
<comment type="caution">
    <text evidence="2">The sequence shown here is derived from an EMBL/GenBank/DDBJ whole genome shotgun (WGS) entry which is preliminary data.</text>
</comment>
<dbReference type="EMBL" id="VSWC01000132">
    <property type="protein sequence ID" value="KAA1079857.1"/>
    <property type="molecule type" value="Genomic_DNA"/>
</dbReference>
<evidence type="ECO:0000256" key="1">
    <source>
        <dbReference type="SAM" id="MobiDB-lite"/>
    </source>
</evidence>
<protein>
    <submittedName>
        <fullName evidence="2">Uncharacterized protein</fullName>
    </submittedName>
</protein>
<reference evidence="2 3" key="1">
    <citation type="submission" date="2019-05" db="EMBL/GenBank/DDBJ databases">
        <title>Emergence of the Ug99 lineage of the wheat stem rust pathogen through somatic hybridization.</title>
        <authorList>
            <person name="Li F."/>
            <person name="Upadhyaya N.M."/>
            <person name="Sperschneider J."/>
            <person name="Matny O."/>
            <person name="Nguyen-Phuc H."/>
            <person name="Mago R."/>
            <person name="Raley C."/>
            <person name="Miller M.E."/>
            <person name="Silverstein K.A.T."/>
            <person name="Henningsen E."/>
            <person name="Hirsch C.D."/>
            <person name="Visser B."/>
            <person name="Pretorius Z.A."/>
            <person name="Steffenson B.J."/>
            <person name="Schwessinger B."/>
            <person name="Dodds P.N."/>
            <person name="Figueroa M."/>
        </authorList>
    </citation>
    <scope>NUCLEOTIDE SEQUENCE [LARGE SCALE GENOMIC DNA]</scope>
    <source>
        <strain evidence="2">21-0</strain>
    </source>
</reference>
<name>A0A5B0MSB3_PUCGR</name>